<dbReference type="SUPFAM" id="SSF53597">
    <property type="entry name" value="Dihydrofolate reductase-like"/>
    <property type="match status" value="1"/>
</dbReference>
<feature type="active site" description="Proton donor" evidence="14">
    <location>
        <position position="63"/>
    </location>
</feature>
<name>A0A517NQA1_9BACT</name>
<evidence type="ECO:0000256" key="5">
    <source>
        <dbReference type="ARBA" id="ARBA00007417"/>
    </source>
</evidence>
<accession>A0A517NQA1</accession>
<keyword evidence="19" id="KW-1185">Reference proteome</keyword>
<feature type="binding site" evidence="15">
    <location>
        <position position="213"/>
    </location>
    <ligand>
        <name>NADP(+)</name>
        <dbReference type="ChEBI" id="CHEBI:58349"/>
    </ligand>
</feature>
<comment type="pathway">
    <text evidence="3 13">Cofactor biosynthesis; riboflavin biosynthesis; 5-amino-6-(D-ribitylamino)uracil from GTP: step 3/4.</text>
</comment>
<keyword evidence="7 13" id="KW-0479">Metal-binding</keyword>
<feature type="binding site" evidence="16">
    <location>
        <position position="61"/>
    </location>
    <ligand>
        <name>Zn(2+)</name>
        <dbReference type="ChEBI" id="CHEBI:29105"/>
        <note>catalytic</note>
    </ligand>
</feature>
<evidence type="ECO:0000256" key="1">
    <source>
        <dbReference type="ARBA" id="ARBA00002151"/>
    </source>
</evidence>
<dbReference type="GO" id="GO:0008703">
    <property type="term" value="F:5-amino-6-(5-phosphoribosylamino)uracil reductase activity"/>
    <property type="evidence" value="ECO:0007669"/>
    <property type="project" value="UniProtKB-EC"/>
</dbReference>
<dbReference type="InterPro" id="IPR004794">
    <property type="entry name" value="Eubact_RibD"/>
</dbReference>
<evidence type="ECO:0000313" key="19">
    <source>
        <dbReference type="Proteomes" id="UP000319817"/>
    </source>
</evidence>
<keyword evidence="6 13" id="KW-0686">Riboflavin biosynthesis</keyword>
<comment type="catalytic activity">
    <reaction evidence="13">
        <text>5-amino-6-(5-phospho-D-ribitylamino)uracil + NADP(+) = 5-amino-6-(5-phospho-D-ribosylamino)uracil + NADPH + H(+)</text>
        <dbReference type="Rhea" id="RHEA:17845"/>
        <dbReference type="ChEBI" id="CHEBI:15378"/>
        <dbReference type="ChEBI" id="CHEBI:57783"/>
        <dbReference type="ChEBI" id="CHEBI:58349"/>
        <dbReference type="ChEBI" id="CHEBI:58421"/>
        <dbReference type="ChEBI" id="CHEBI:58453"/>
        <dbReference type="EC" id="1.1.1.193"/>
    </reaction>
</comment>
<evidence type="ECO:0000256" key="16">
    <source>
        <dbReference type="PIRSR" id="PIRSR006769-3"/>
    </source>
</evidence>
<dbReference type="PROSITE" id="PS51747">
    <property type="entry name" value="CYT_DCMP_DEAMINASES_2"/>
    <property type="match status" value="1"/>
</dbReference>
<dbReference type="EC" id="1.1.1.193" evidence="13"/>
<dbReference type="GO" id="GO:0009231">
    <property type="term" value="P:riboflavin biosynthetic process"/>
    <property type="evidence" value="ECO:0007669"/>
    <property type="project" value="UniProtKB-UniPathway"/>
</dbReference>
<dbReference type="Gene3D" id="3.40.430.10">
    <property type="entry name" value="Dihydrofolate Reductase, subunit A"/>
    <property type="match status" value="1"/>
</dbReference>
<reference evidence="18 19" key="1">
    <citation type="submission" date="2019-02" db="EMBL/GenBank/DDBJ databases">
        <title>Deep-cultivation of Planctomycetes and their phenomic and genomic characterization uncovers novel biology.</title>
        <authorList>
            <person name="Wiegand S."/>
            <person name="Jogler M."/>
            <person name="Boedeker C."/>
            <person name="Pinto D."/>
            <person name="Vollmers J."/>
            <person name="Rivas-Marin E."/>
            <person name="Kohn T."/>
            <person name="Peeters S.H."/>
            <person name="Heuer A."/>
            <person name="Rast P."/>
            <person name="Oberbeckmann S."/>
            <person name="Bunk B."/>
            <person name="Jeske O."/>
            <person name="Meyerdierks A."/>
            <person name="Storesund J.E."/>
            <person name="Kallscheuer N."/>
            <person name="Luecker S."/>
            <person name="Lage O.M."/>
            <person name="Pohl T."/>
            <person name="Merkel B.J."/>
            <person name="Hornburger P."/>
            <person name="Mueller R.-W."/>
            <person name="Bruemmer F."/>
            <person name="Labrenz M."/>
            <person name="Spormann A.M."/>
            <person name="Op den Camp H."/>
            <person name="Overmann J."/>
            <person name="Amann R."/>
            <person name="Jetten M.S.M."/>
            <person name="Mascher T."/>
            <person name="Medema M.H."/>
            <person name="Devos D.P."/>
            <person name="Kaster A.-K."/>
            <person name="Ovreas L."/>
            <person name="Rohde M."/>
            <person name="Galperin M.Y."/>
            <person name="Jogler C."/>
        </authorList>
    </citation>
    <scope>NUCLEOTIDE SEQUENCE [LARGE SCALE GENOMIC DNA]</scope>
    <source>
        <strain evidence="18 19">K23_9</strain>
    </source>
</reference>
<evidence type="ECO:0000256" key="10">
    <source>
        <dbReference type="ARBA" id="ARBA00022857"/>
    </source>
</evidence>
<dbReference type="PROSITE" id="PS00903">
    <property type="entry name" value="CYT_DCMP_DEAMINASES_1"/>
    <property type="match status" value="1"/>
</dbReference>
<evidence type="ECO:0000256" key="13">
    <source>
        <dbReference type="PIRNR" id="PIRNR006769"/>
    </source>
</evidence>
<dbReference type="InterPro" id="IPR016193">
    <property type="entry name" value="Cytidine_deaminase-like"/>
</dbReference>
<dbReference type="PANTHER" id="PTHR38011:SF7">
    <property type="entry name" value="2,5-DIAMINO-6-RIBOSYLAMINO-4(3H)-PYRIMIDINONE 5'-PHOSPHATE REDUCTASE"/>
    <property type="match status" value="1"/>
</dbReference>
<evidence type="ECO:0000313" key="18">
    <source>
        <dbReference type="EMBL" id="QDT09297.1"/>
    </source>
</evidence>
<evidence type="ECO:0000256" key="7">
    <source>
        <dbReference type="ARBA" id="ARBA00022723"/>
    </source>
</evidence>
<feature type="binding site" evidence="15">
    <location>
        <position position="197"/>
    </location>
    <ligand>
        <name>substrate</name>
    </ligand>
</feature>
<dbReference type="CDD" id="cd01284">
    <property type="entry name" value="Riboflavin_deaminase-reductase"/>
    <property type="match status" value="1"/>
</dbReference>
<protein>
    <recommendedName>
        <fullName evidence="13">Riboflavin biosynthesis protein RibD</fullName>
    </recommendedName>
    <domain>
        <recommendedName>
            <fullName evidence="13">Diaminohydroxyphosphoribosylaminopyrimidine deaminase</fullName>
            <shortName evidence="13">DRAP deaminase</shortName>
            <ecNumber evidence="13">3.5.4.26</ecNumber>
        </recommendedName>
        <alternativeName>
            <fullName evidence="13">Riboflavin-specific deaminase</fullName>
        </alternativeName>
    </domain>
    <domain>
        <recommendedName>
            <fullName evidence="13">5-amino-6-(5-phosphoribosylamino)uracil reductase</fullName>
            <ecNumber evidence="13">1.1.1.193</ecNumber>
        </recommendedName>
        <alternativeName>
            <fullName evidence="13">HTP reductase</fullName>
        </alternativeName>
    </domain>
</protein>
<comment type="pathway">
    <text evidence="2 13">Cofactor biosynthesis; riboflavin biosynthesis; 5-amino-6-(D-ribitylamino)uracil from GTP: step 2/4.</text>
</comment>
<dbReference type="Pfam" id="PF01872">
    <property type="entry name" value="RibD_C"/>
    <property type="match status" value="1"/>
</dbReference>
<feature type="domain" description="CMP/dCMP-type deaminase" evidence="17">
    <location>
        <begin position="12"/>
        <end position="136"/>
    </location>
</feature>
<evidence type="ECO:0000259" key="17">
    <source>
        <dbReference type="PROSITE" id="PS51747"/>
    </source>
</evidence>
<keyword evidence="9 13" id="KW-0862">Zinc</keyword>
<evidence type="ECO:0000256" key="2">
    <source>
        <dbReference type="ARBA" id="ARBA00004882"/>
    </source>
</evidence>
<comment type="function">
    <text evidence="1 13">Converts 2,5-diamino-6-(ribosylamino)-4(3h)-pyrimidinone 5'-phosphate into 5-amino-6-(ribosylamino)-2,4(1h,3h)-pyrimidinedione 5'-phosphate.</text>
</comment>
<gene>
    <name evidence="18" type="primary">ribD</name>
    <name evidence="18" type="ORF">K239x_12430</name>
</gene>
<feature type="binding site" evidence="15">
    <location>
        <position position="306"/>
    </location>
    <ligand>
        <name>substrate</name>
    </ligand>
</feature>
<dbReference type="GO" id="GO:0008835">
    <property type="term" value="F:diaminohydroxyphosphoribosylaminopyrimidine deaminase activity"/>
    <property type="evidence" value="ECO:0007669"/>
    <property type="project" value="UniProtKB-EC"/>
</dbReference>
<proteinExistence type="inferred from homology"/>
<dbReference type="SUPFAM" id="SSF53927">
    <property type="entry name" value="Cytidine deaminase-like"/>
    <property type="match status" value="1"/>
</dbReference>
<evidence type="ECO:0000256" key="11">
    <source>
        <dbReference type="ARBA" id="ARBA00023002"/>
    </source>
</evidence>
<dbReference type="InterPro" id="IPR002125">
    <property type="entry name" value="CMP_dCMP_dom"/>
</dbReference>
<feature type="binding site" evidence="15">
    <location>
        <begin position="308"/>
        <end position="314"/>
    </location>
    <ligand>
        <name>NADP(+)</name>
        <dbReference type="ChEBI" id="CHEBI:58349"/>
    </ligand>
</feature>
<dbReference type="InterPro" id="IPR002734">
    <property type="entry name" value="RibDG_C"/>
</dbReference>
<dbReference type="GO" id="GO:0008270">
    <property type="term" value="F:zinc ion binding"/>
    <property type="evidence" value="ECO:0007669"/>
    <property type="project" value="InterPro"/>
</dbReference>
<evidence type="ECO:0000256" key="15">
    <source>
        <dbReference type="PIRSR" id="PIRSR006769-2"/>
    </source>
</evidence>
<dbReference type="Pfam" id="PF00383">
    <property type="entry name" value="dCMP_cyt_deam_1"/>
    <property type="match status" value="1"/>
</dbReference>
<sequence>MSDSTHSQSVDSVDEAWMRVALNAARLGHGYVEPNPMVGCVIARDGELIGQGHHERFGGPHAEIMALRSLGSLDQARGATAYVTLEPCCHHGKTPPCADALIEAGIARVVVAMKDPFPKVDGGGLDRLSDAGIETTLGILADEASEIVAPFVKQVRTGKPWVIAKWAMTIDGKIATTIGESQWITGKESRAEVHRLRGRVDAVLAGMGTVIADDPMLTARPPGPRPQIRGVFCRSRLPDVKSKLIRTATDSPVRLFVSDLIAAEQVDCQRGSGAAVVMLGTHNRTEMIQKAIHHLGCDMMTNVMVEGGGELLGSFFEADEVDECHVYIGAKLFGGNAAPGPIGGDGVAALADASVWVRQGVDSFGDDVRIMYRKR</sequence>
<evidence type="ECO:0000256" key="4">
    <source>
        <dbReference type="ARBA" id="ARBA00005259"/>
    </source>
</evidence>
<dbReference type="AlphaFoldDB" id="A0A517NQA1"/>
<dbReference type="Gene3D" id="3.40.140.10">
    <property type="entry name" value="Cytidine Deaminase, domain 2"/>
    <property type="match status" value="1"/>
</dbReference>
<dbReference type="InterPro" id="IPR016192">
    <property type="entry name" value="APOBEC/CMP_deaminase_Zn-bd"/>
</dbReference>
<dbReference type="EC" id="3.5.4.26" evidence="13"/>
<keyword evidence="12" id="KW-0511">Multifunctional enzyme</keyword>
<evidence type="ECO:0000256" key="14">
    <source>
        <dbReference type="PIRSR" id="PIRSR006769-1"/>
    </source>
</evidence>
<dbReference type="RefSeq" id="WP_145416878.1">
    <property type="nucleotide sequence ID" value="NZ_CP036526.1"/>
</dbReference>
<feature type="binding site" evidence="15">
    <location>
        <position position="167"/>
    </location>
    <ligand>
        <name>substrate</name>
    </ligand>
</feature>
<organism evidence="18 19">
    <name type="scientific">Stieleria marina</name>
    <dbReference type="NCBI Taxonomy" id="1930275"/>
    <lineage>
        <taxon>Bacteria</taxon>
        <taxon>Pseudomonadati</taxon>
        <taxon>Planctomycetota</taxon>
        <taxon>Planctomycetia</taxon>
        <taxon>Pirellulales</taxon>
        <taxon>Pirellulaceae</taxon>
        <taxon>Stieleria</taxon>
    </lineage>
</organism>
<feature type="binding site" evidence="15">
    <location>
        <position position="181"/>
    </location>
    <ligand>
        <name>substrate</name>
    </ligand>
</feature>
<dbReference type="EMBL" id="CP036526">
    <property type="protein sequence ID" value="QDT09297.1"/>
    <property type="molecule type" value="Genomic_DNA"/>
</dbReference>
<feature type="binding site" evidence="16">
    <location>
        <position position="97"/>
    </location>
    <ligand>
        <name>Zn(2+)</name>
        <dbReference type="ChEBI" id="CHEBI:29105"/>
        <note>catalytic</note>
    </ligand>
</feature>
<feature type="binding site" evidence="15">
    <location>
        <position position="217"/>
    </location>
    <ligand>
        <name>substrate</name>
    </ligand>
</feature>
<comment type="cofactor">
    <cofactor evidence="13 16">
        <name>Zn(2+)</name>
        <dbReference type="ChEBI" id="CHEBI:29105"/>
    </cofactor>
    <text evidence="13 16">Binds 1 zinc ion.</text>
</comment>
<feature type="binding site" evidence="16">
    <location>
        <position position="88"/>
    </location>
    <ligand>
        <name>Zn(2+)</name>
        <dbReference type="ChEBI" id="CHEBI:29105"/>
        <note>catalytic</note>
    </ligand>
</feature>
<evidence type="ECO:0000256" key="8">
    <source>
        <dbReference type="ARBA" id="ARBA00022801"/>
    </source>
</evidence>
<dbReference type="Proteomes" id="UP000319817">
    <property type="component" value="Chromosome"/>
</dbReference>
<dbReference type="NCBIfam" id="TIGR00326">
    <property type="entry name" value="eubact_ribD"/>
    <property type="match status" value="1"/>
</dbReference>
<evidence type="ECO:0000256" key="12">
    <source>
        <dbReference type="ARBA" id="ARBA00023268"/>
    </source>
</evidence>
<evidence type="ECO:0000256" key="9">
    <source>
        <dbReference type="ARBA" id="ARBA00022833"/>
    </source>
</evidence>
<feature type="binding site" evidence="15">
    <location>
        <position position="220"/>
    </location>
    <ligand>
        <name>substrate</name>
    </ligand>
</feature>
<dbReference type="FunFam" id="3.40.140.10:FF:000025">
    <property type="entry name" value="Riboflavin biosynthesis protein RibD"/>
    <property type="match status" value="1"/>
</dbReference>
<dbReference type="UniPathway" id="UPA00275">
    <property type="reaction ID" value="UER00401"/>
</dbReference>
<keyword evidence="8 13" id="KW-0378">Hydrolase</keyword>
<evidence type="ECO:0000256" key="6">
    <source>
        <dbReference type="ARBA" id="ARBA00022619"/>
    </source>
</evidence>
<dbReference type="InterPro" id="IPR050765">
    <property type="entry name" value="Riboflavin_Biosynth_HTPR"/>
</dbReference>
<feature type="binding site" evidence="15">
    <location>
        <position position="183"/>
    </location>
    <ligand>
        <name>substrate</name>
    </ligand>
</feature>
<feature type="binding site" evidence="15">
    <location>
        <position position="209"/>
    </location>
    <ligand>
        <name>NADP(+)</name>
        <dbReference type="ChEBI" id="CHEBI:58349"/>
    </ligand>
</feature>
<dbReference type="InterPro" id="IPR024072">
    <property type="entry name" value="DHFR-like_dom_sf"/>
</dbReference>
<comment type="catalytic activity">
    <reaction evidence="13">
        <text>2,5-diamino-6-hydroxy-4-(5-phosphoribosylamino)-pyrimidine + H2O + H(+) = 5-amino-6-(5-phospho-D-ribosylamino)uracil + NH4(+)</text>
        <dbReference type="Rhea" id="RHEA:21868"/>
        <dbReference type="ChEBI" id="CHEBI:15377"/>
        <dbReference type="ChEBI" id="CHEBI:15378"/>
        <dbReference type="ChEBI" id="CHEBI:28938"/>
        <dbReference type="ChEBI" id="CHEBI:58453"/>
        <dbReference type="ChEBI" id="CHEBI:58614"/>
        <dbReference type="EC" id="3.5.4.26"/>
    </reaction>
</comment>
<comment type="similarity">
    <text evidence="5 13">In the C-terminal section; belongs to the HTP reductase family.</text>
</comment>
<keyword evidence="10 13" id="KW-0521">NADP</keyword>
<evidence type="ECO:0000256" key="3">
    <source>
        <dbReference type="ARBA" id="ARBA00004910"/>
    </source>
</evidence>
<keyword evidence="11 13" id="KW-0560">Oxidoreductase</keyword>
<dbReference type="OrthoDB" id="9800865at2"/>
<dbReference type="PANTHER" id="PTHR38011">
    <property type="entry name" value="DIHYDROFOLATE REDUCTASE FAMILY PROTEIN (AFU_ORTHOLOGUE AFUA_8G06820)"/>
    <property type="match status" value="1"/>
</dbReference>
<dbReference type="PIRSF" id="PIRSF006769">
    <property type="entry name" value="RibD"/>
    <property type="match status" value="1"/>
</dbReference>
<comment type="similarity">
    <text evidence="4 13">In the N-terminal section; belongs to the cytidine and deoxycytidylate deaminase family.</text>
</comment>